<dbReference type="SMART" id="SM00827">
    <property type="entry name" value="PKS_AT"/>
    <property type="match status" value="1"/>
</dbReference>
<proteinExistence type="inferred from homology"/>
<dbReference type="GO" id="GO:0006633">
    <property type="term" value="P:fatty acid biosynthetic process"/>
    <property type="evidence" value="ECO:0007669"/>
    <property type="project" value="TreeGrafter"/>
</dbReference>
<evidence type="ECO:0000259" key="7">
    <source>
        <dbReference type="SMART" id="SM00827"/>
    </source>
</evidence>
<dbReference type="EMBL" id="LAZR01001827">
    <property type="protein sequence ID" value="KKN38447.1"/>
    <property type="molecule type" value="Genomic_DNA"/>
</dbReference>
<evidence type="ECO:0000256" key="4">
    <source>
        <dbReference type="ARBA" id="ARBA00023315"/>
    </source>
</evidence>
<dbReference type="PANTHER" id="PTHR42681:SF1">
    <property type="entry name" value="MALONYL-COA-ACYL CARRIER PROTEIN TRANSACYLASE, MITOCHONDRIAL"/>
    <property type="match status" value="1"/>
</dbReference>
<sequence length="331" mass="36326">MDKRAILFAGQGAQFVGMGKDLYKSSNEAKEVFDLANEILEVDIKELCFRGPKQDLDKTLHTQPSIFTYNMAVYAALQKPAADFIAGHSLGEVCAAVAVDSLSLESGFKVIKERAALMQKAVEENDGSMIAVIGLEADKIAKLLEPLDGVYLSNFNSATQTTVSGPKDLLTEAKQLLEEEAKMVVVLAVSGAFHSPYMQEAANGFAEYLNNIDFKDSKTPLVANVDAKPKTKGADIREALSQQISSPVQFSQTLELMHKGKVNTFVEVGPAKTLTNFVKRAYRQSDVYTTEAIDSVRTTFNNLKLDIRYQTPNIRNNPNKENETGDLKTKS</sequence>
<dbReference type="InterPro" id="IPR016036">
    <property type="entry name" value="Malonyl_transacylase_ACP-bd"/>
</dbReference>
<feature type="compositionally biased region" description="Basic and acidic residues" evidence="6">
    <location>
        <begin position="318"/>
        <end position="331"/>
    </location>
</feature>
<dbReference type="InterPro" id="IPR001227">
    <property type="entry name" value="Ac_transferase_dom_sf"/>
</dbReference>
<dbReference type="GO" id="GO:0004314">
    <property type="term" value="F:[acyl-carrier-protein] S-malonyltransferase activity"/>
    <property type="evidence" value="ECO:0007669"/>
    <property type="project" value="UniProtKB-EC"/>
</dbReference>
<dbReference type="PANTHER" id="PTHR42681">
    <property type="entry name" value="MALONYL-COA-ACYL CARRIER PROTEIN TRANSACYLASE, MITOCHONDRIAL"/>
    <property type="match status" value="1"/>
</dbReference>
<reference evidence="8" key="1">
    <citation type="journal article" date="2015" name="Nature">
        <title>Complex archaea that bridge the gap between prokaryotes and eukaryotes.</title>
        <authorList>
            <person name="Spang A."/>
            <person name="Saw J.H."/>
            <person name="Jorgensen S.L."/>
            <person name="Zaremba-Niedzwiedzka K."/>
            <person name="Martijn J."/>
            <person name="Lind A.E."/>
            <person name="van Eijk R."/>
            <person name="Schleper C."/>
            <person name="Guy L."/>
            <person name="Ettema T.J."/>
        </authorList>
    </citation>
    <scope>NUCLEOTIDE SEQUENCE</scope>
</reference>
<feature type="domain" description="Malonyl-CoA:ACP transacylase (MAT)" evidence="7">
    <location>
        <begin position="7"/>
        <end position="298"/>
    </location>
</feature>
<dbReference type="SUPFAM" id="SSF52151">
    <property type="entry name" value="FabD/lysophospholipase-like"/>
    <property type="match status" value="1"/>
</dbReference>
<dbReference type="Gene3D" id="3.30.70.250">
    <property type="entry name" value="Malonyl-CoA ACP transacylase, ACP-binding"/>
    <property type="match status" value="1"/>
</dbReference>
<name>A0A0F9QN63_9ZZZZ</name>
<feature type="region of interest" description="Disordered" evidence="6">
    <location>
        <begin position="311"/>
        <end position="331"/>
    </location>
</feature>
<evidence type="ECO:0000256" key="2">
    <source>
        <dbReference type="ARBA" id="ARBA00013258"/>
    </source>
</evidence>
<organism evidence="8">
    <name type="scientific">marine sediment metagenome</name>
    <dbReference type="NCBI Taxonomy" id="412755"/>
    <lineage>
        <taxon>unclassified sequences</taxon>
        <taxon>metagenomes</taxon>
        <taxon>ecological metagenomes</taxon>
    </lineage>
</organism>
<evidence type="ECO:0000256" key="5">
    <source>
        <dbReference type="ARBA" id="ARBA00048462"/>
    </source>
</evidence>
<protein>
    <recommendedName>
        <fullName evidence="2">[acyl-carrier-protein] S-malonyltransferase</fullName>
        <ecNumber evidence="2">2.3.1.39</ecNumber>
    </recommendedName>
</protein>
<comment type="caution">
    <text evidence="8">The sequence shown here is derived from an EMBL/GenBank/DDBJ whole genome shotgun (WGS) entry which is preliminary data.</text>
</comment>
<dbReference type="GO" id="GO:0005829">
    <property type="term" value="C:cytosol"/>
    <property type="evidence" value="ECO:0007669"/>
    <property type="project" value="TreeGrafter"/>
</dbReference>
<dbReference type="NCBIfam" id="TIGR00128">
    <property type="entry name" value="fabD"/>
    <property type="match status" value="1"/>
</dbReference>
<accession>A0A0F9QN63</accession>
<dbReference type="Gene3D" id="3.40.366.10">
    <property type="entry name" value="Malonyl-Coenzyme A Acyl Carrier Protein, domain 2"/>
    <property type="match status" value="1"/>
</dbReference>
<keyword evidence="4" id="KW-0012">Acyltransferase</keyword>
<comment type="similarity">
    <text evidence="1">Belongs to the FabD family.</text>
</comment>
<evidence type="ECO:0000256" key="1">
    <source>
        <dbReference type="ARBA" id="ARBA00008217"/>
    </source>
</evidence>
<dbReference type="SUPFAM" id="SSF55048">
    <property type="entry name" value="Probable ACP-binding domain of malonyl-CoA ACP transacylase"/>
    <property type="match status" value="1"/>
</dbReference>
<gene>
    <name evidence="8" type="ORF">LCGC14_0753240</name>
</gene>
<dbReference type="AlphaFoldDB" id="A0A0F9QN63"/>
<evidence type="ECO:0000256" key="6">
    <source>
        <dbReference type="SAM" id="MobiDB-lite"/>
    </source>
</evidence>
<dbReference type="InterPro" id="IPR016035">
    <property type="entry name" value="Acyl_Trfase/lysoPLipase"/>
</dbReference>
<comment type="catalytic activity">
    <reaction evidence="5">
        <text>holo-[ACP] + malonyl-CoA = malonyl-[ACP] + CoA</text>
        <dbReference type="Rhea" id="RHEA:41792"/>
        <dbReference type="Rhea" id="RHEA-COMP:9623"/>
        <dbReference type="Rhea" id="RHEA-COMP:9685"/>
        <dbReference type="ChEBI" id="CHEBI:57287"/>
        <dbReference type="ChEBI" id="CHEBI:57384"/>
        <dbReference type="ChEBI" id="CHEBI:64479"/>
        <dbReference type="ChEBI" id="CHEBI:78449"/>
        <dbReference type="EC" id="2.3.1.39"/>
    </reaction>
</comment>
<dbReference type="InterPro" id="IPR004410">
    <property type="entry name" value="Malonyl_CoA-ACP_transAc_FabD"/>
</dbReference>
<dbReference type="InterPro" id="IPR050858">
    <property type="entry name" value="Mal-CoA-ACP_Trans/PKS_FabD"/>
</dbReference>
<dbReference type="EC" id="2.3.1.39" evidence="2"/>
<evidence type="ECO:0000313" key="8">
    <source>
        <dbReference type="EMBL" id="KKN38447.1"/>
    </source>
</evidence>
<dbReference type="InterPro" id="IPR024925">
    <property type="entry name" value="Malonyl_CoA-ACP_transAc"/>
</dbReference>
<dbReference type="PIRSF" id="PIRSF000446">
    <property type="entry name" value="Mct"/>
    <property type="match status" value="1"/>
</dbReference>
<keyword evidence="3" id="KW-0808">Transferase</keyword>
<evidence type="ECO:0000256" key="3">
    <source>
        <dbReference type="ARBA" id="ARBA00022679"/>
    </source>
</evidence>
<dbReference type="InterPro" id="IPR014043">
    <property type="entry name" value="Acyl_transferase_dom"/>
</dbReference>
<dbReference type="Pfam" id="PF00698">
    <property type="entry name" value="Acyl_transf_1"/>
    <property type="match status" value="1"/>
</dbReference>